<dbReference type="EMBL" id="VLKZ01000006">
    <property type="protein sequence ID" value="TWI55887.1"/>
    <property type="molecule type" value="Genomic_DNA"/>
</dbReference>
<organism evidence="2 3">
    <name type="scientific">Halalkalibacter nanhaiisediminis</name>
    <dbReference type="NCBI Taxonomy" id="688079"/>
    <lineage>
        <taxon>Bacteria</taxon>
        <taxon>Bacillati</taxon>
        <taxon>Bacillota</taxon>
        <taxon>Bacilli</taxon>
        <taxon>Bacillales</taxon>
        <taxon>Bacillaceae</taxon>
        <taxon>Halalkalibacter</taxon>
    </lineage>
</organism>
<dbReference type="Proteomes" id="UP000315711">
    <property type="component" value="Unassembled WGS sequence"/>
</dbReference>
<reference evidence="2 3" key="1">
    <citation type="journal article" date="2015" name="Stand. Genomic Sci.">
        <title>Genomic Encyclopedia of Bacterial and Archaeal Type Strains, Phase III: the genomes of soil and plant-associated and newly described type strains.</title>
        <authorList>
            <person name="Whitman W.B."/>
            <person name="Woyke T."/>
            <person name="Klenk H.P."/>
            <person name="Zhou Y."/>
            <person name="Lilburn T.G."/>
            <person name="Beck B.J."/>
            <person name="De Vos P."/>
            <person name="Vandamme P."/>
            <person name="Eisen J.A."/>
            <person name="Garrity G."/>
            <person name="Hugenholtz P."/>
            <person name="Kyrpides N.C."/>
        </authorList>
    </citation>
    <scope>NUCLEOTIDE SEQUENCE [LARGE SCALE GENOMIC DNA]</scope>
    <source>
        <strain evidence="2 3">CGMCC 1.10116</strain>
    </source>
</reference>
<keyword evidence="1" id="KW-1133">Transmembrane helix</keyword>
<comment type="caution">
    <text evidence="2">The sequence shown here is derived from an EMBL/GenBank/DDBJ whole genome shotgun (WGS) entry which is preliminary data.</text>
</comment>
<accession>A0A562QGK3</accession>
<keyword evidence="1" id="KW-0812">Transmembrane</keyword>
<dbReference type="AlphaFoldDB" id="A0A562QGK3"/>
<dbReference type="OrthoDB" id="2967651at2"/>
<feature type="transmembrane region" description="Helical" evidence="1">
    <location>
        <begin position="12"/>
        <end position="31"/>
    </location>
</feature>
<sequence length="136" mass="16151">MRINKKILFKGVFNILYILFILLLLFIVSLYKRYYPLKNIPCLEIGLNDSNTVIVDIRDFNIGMHDEINGTVRIPYAYLKRYYSGIPRENLHVIATNRLELNLGVRFLLRKDFNVTSYEIEECPCGYRYKKEALDY</sequence>
<proteinExistence type="predicted"/>
<keyword evidence="3" id="KW-1185">Reference proteome</keyword>
<keyword evidence="1" id="KW-0472">Membrane</keyword>
<gene>
    <name evidence="2" type="ORF">IQ10_02449</name>
</gene>
<dbReference type="RefSeq" id="WP_144450740.1">
    <property type="nucleotide sequence ID" value="NZ_VLKZ01000006.1"/>
</dbReference>
<evidence type="ECO:0000313" key="2">
    <source>
        <dbReference type="EMBL" id="TWI55887.1"/>
    </source>
</evidence>
<protein>
    <recommendedName>
        <fullName evidence="4">Sulfurtransferase</fullName>
    </recommendedName>
</protein>
<evidence type="ECO:0008006" key="4">
    <source>
        <dbReference type="Google" id="ProtNLM"/>
    </source>
</evidence>
<evidence type="ECO:0000256" key="1">
    <source>
        <dbReference type="SAM" id="Phobius"/>
    </source>
</evidence>
<name>A0A562QGK3_9BACI</name>
<evidence type="ECO:0000313" key="3">
    <source>
        <dbReference type="Proteomes" id="UP000315711"/>
    </source>
</evidence>